<dbReference type="InterPro" id="IPR045108">
    <property type="entry name" value="TXNDC17-like"/>
</dbReference>
<gene>
    <name evidence="3" type="ORF">EVEC_LOCUS7739</name>
</gene>
<dbReference type="Proteomes" id="UP000274131">
    <property type="component" value="Unassembled WGS sequence"/>
</dbReference>
<dbReference type="InterPro" id="IPR010357">
    <property type="entry name" value="TXNDC17_dom"/>
</dbReference>
<organism evidence="5">
    <name type="scientific">Enterobius vermicularis</name>
    <name type="common">Human pinworm</name>
    <dbReference type="NCBI Taxonomy" id="51028"/>
    <lineage>
        <taxon>Eukaryota</taxon>
        <taxon>Metazoa</taxon>
        <taxon>Ecdysozoa</taxon>
        <taxon>Nematoda</taxon>
        <taxon>Chromadorea</taxon>
        <taxon>Rhabditida</taxon>
        <taxon>Spirurina</taxon>
        <taxon>Oxyuridomorpha</taxon>
        <taxon>Oxyuroidea</taxon>
        <taxon>Oxyuridae</taxon>
        <taxon>Enterobius</taxon>
    </lineage>
</organism>
<dbReference type="OrthoDB" id="78947at2759"/>
<feature type="domain" description="Thioredoxin" evidence="2">
    <location>
        <begin position="8"/>
        <end position="44"/>
    </location>
</feature>
<evidence type="ECO:0000256" key="1">
    <source>
        <dbReference type="ARBA" id="ARBA00008987"/>
    </source>
</evidence>
<dbReference type="GO" id="GO:0005829">
    <property type="term" value="C:cytosol"/>
    <property type="evidence" value="ECO:0007669"/>
    <property type="project" value="TreeGrafter"/>
</dbReference>
<evidence type="ECO:0000259" key="2">
    <source>
        <dbReference type="Pfam" id="PF06110"/>
    </source>
</evidence>
<name>A0A0N4VCG4_ENTVE</name>
<dbReference type="STRING" id="51028.A0A0N4VCG4"/>
<dbReference type="GO" id="GO:0047134">
    <property type="term" value="F:protein-disulfide reductase [NAD(P)H] activity"/>
    <property type="evidence" value="ECO:0007669"/>
    <property type="project" value="InterPro"/>
</dbReference>
<reference evidence="5" key="1">
    <citation type="submission" date="2017-02" db="UniProtKB">
        <authorList>
            <consortium name="WormBaseParasite"/>
        </authorList>
    </citation>
    <scope>IDENTIFICATION</scope>
</reference>
<proteinExistence type="inferred from homology"/>
<dbReference type="PANTHER" id="PTHR12452">
    <property type="entry name" value="42-9-9 PROTEIN-RELATED"/>
    <property type="match status" value="1"/>
</dbReference>
<sequence length="101" mass="11385">MFEKVEVHGYDALKEALNGKSMRTIILFVGSVDPQSGKSWCPDCETGKLFSVGWFLFEYQVLKGIRVRNPFRTDETFKLTCVPTLLDLSVKVSCLCSDPCN</sequence>
<evidence type="ECO:0000313" key="5">
    <source>
        <dbReference type="WBParaSite" id="EVEC_0000825801-mRNA-1"/>
    </source>
</evidence>
<dbReference type="Pfam" id="PF06110">
    <property type="entry name" value="TXD17-like_Trx"/>
    <property type="match status" value="1"/>
</dbReference>
<dbReference type="AlphaFoldDB" id="A0A0N4VCG4"/>
<dbReference type="WBParaSite" id="EVEC_0000825801-mRNA-1">
    <property type="protein sequence ID" value="EVEC_0000825801-mRNA-1"/>
    <property type="gene ID" value="EVEC_0000825801"/>
</dbReference>
<accession>A0A0N4VCG4</accession>
<keyword evidence="4" id="KW-1185">Reference proteome</keyword>
<protein>
    <submittedName>
        <fullName evidence="5">DUF953 domain-containing protein</fullName>
    </submittedName>
</protein>
<evidence type="ECO:0000313" key="3">
    <source>
        <dbReference type="EMBL" id="VDD92988.1"/>
    </source>
</evidence>
<dbReference type="Gene3D" id="3.40.30.10">
    <property type="entry name" value="Glutaredoxin"/>
    <property type="match status" value="1"/>
</dbReference>
<reference evidence="3 4" key="2">
    <citation type="submission" date="2018-10" db="EMBL/GenBank/DDBJ databases">
        <authorList>
            <consortium name="Pathogen Informatics"/>
        </authorList>
    </citation>
    <scope>NUCLEOTIDE SEQUENCE [LARGE SCALE GENOMIC DNA]</scope>
</reference>
<evidence type="ECO:0000313" key="4">
    <source>
        <dbReference type="Proteomes" id="UP000274131"/>
    </source>
</evidence>
<comment type="similarity">
    <text evidence="1">Belongs to the thioredoxin family.</text>
</comment>
<dbReference type="PANTHER" id="PTHR12452:SF0">
    <property type="entry name" value="THIOREDOXIN DOMAIN-CONTAINING PROTEIN 17"/>
    <property type="match status" value="1"/>
</dbReference>
<dbReference type="EMBL" id="UXUI01009067">
    <property type="protein sequence ID" value="VDD92988.1"/>
    <property type="molecule type" value="Genomic_DNA"/>
</dbReference>